<accession>A0A3M7R6D6</accession>
<name>A0A3M7R6D6_BRAPC</name>
<protein>
    <submittedName>
        <fullName evidence="1">Uncharacterized protein</fullName>
    </submittedName>
</protein>
<proteinExistence type="predicted"/>
<evidence type="ECO:0000313" key="2">
    <source>
        <dbReference type="Proteomes" id="UP000276133"/>
    </source>
</evidence>
<dbReference type="AlphaFoldDB" id="A0A3M7R6D6"/>
<keyword evidence="2" id="KW-1185">Reference proteome</keyword>
<organism evidence="1 2">
    <name type="scientific">Brachionus plicatilis</name>
    <name type="common">Marine rotifer</name>
    <name type="synonym">Brachionus muelleri</name>
    <dbReference type="NCBI Taxonomy" id="10195"/>
    <lineage>
        <taxon>Eukaryota</taxon>
        <taxon>Metazoa</taxon>
        <taxon>Spiralia</taxon>
        <taxon>Gnathifera</taxon>
        <taxon>Rotifera</taxon>
        <taxon>Eurotatoria</taxon>
        <taxon>Monogononta</taxon>
        <taxon>Pseudotrocha</taxon>
        <taxon>Ploima</taxon>
        <taxon>Brachionidae</taxon>
        <taxon>Brachionus</taxon>
    </lineage>
</organism>
<sequence length="68" mass="7502">MLDLIERFAQVIVEQIGLGSDQIVLGDGGIARKLIHLQYQLQVLPSLSPLVVNLVFGQTQLNTFVLDL</sequence>
<evidence type="ECO:0000313" key="1">
    <source>
        <dbReference type="EMBL" id="RNA19172.1"/>
    </source>
</evidence>
<comment type="caution">
    <text evidence="1">The sequence shown here is derived from an EMBL/GenBank/DDBJ whole genome shotgun (WGS) entry which is preliminary data.</text>
</comment>
<reference evidence="1 2" key="1">
    <citation type="journal article" date="2018" name="Sci. Rep.">
        <title>Genomic signatures of local adaptation to the degree of environmental predictability in rotifers.</title>
        <authorList>
            <person name="Franch-Gras L."/>
            <person name="Hahn C."/>
            <person name="Garcia-Roger E.M."/>
            <person name="Carmona M.J."/>
            <person name="Serra M."/>
            <person name="Gomez A."/>
        </authorList>
    </citation>
    <scope>NUCLEOTIDE SEQUENCE [LARGE SCALE GENOMIC DNA]</scope>
    <source>
        <strain evidence="1">HYR1</strain>
    </source>
</reference>
<dbReference type="Proteomes" id="UP000276133">
    <property type="component" value="Unassembled WGS sequence"/>
</dbReference>
<gene>
    <name evidence="1" type="ORF">BpHYR1_020409</name>
</gene>
<dbReference type="EMBL" id="REGN01004092">
    <property type="protein sequence ID" value="RNA19172.1"/>
    <property type="molecule type" value="Genomic_DNA"/>
</dbReference>